<dbReference type="EMBL" id="LAZR01000028">
    <property type="protein sequence ID" value="KKO03105.1"/>
    <property type="molecule type" value="Genomic_DNA"/>
</dbReference>
<sequence length="216" mass="23466">MRPFTLNTTRIPLIAIALLVSGCSLLRDTWSGPQQRLSGLLEHRGDAFVLTQCGSDHAQPVNASNSLNEVFAKAAQPGQRVIFVDMLGQVDRSERITSGEVLRMQSQGRGCSDHSGDGAQWVALQYKPAWRAALAANGLTRSDAERGYPAQPVVTEQSADGSLNARSLQGDELELWLYPQACQDLVTGDYFHMSATLLVDGERFTGCAYQGRQTAP</sequence>
<protein>
    <recommendedName>
        <fullName evidence="2">Lipoprotein</fullName>
    </recommendedName>
</protein>
<reference evidence="1" key="1">
    <citation type="journal article" date="2015" name="Nature">
        <title>Complex archaea that bridge the gap between prokaryotes and eukaryotes.</title>
        <authorList>
            <person name="Spang A."/>
            <person name="Saw J.H."/>
            <person name="Jorgensen S.L."/>
            <person name="Zaremba-Niedzwiedzka K."/>
            <person name="Martijn J."/>
            <person name="Lind A.E."/>
            <person name="van Eijk R."/>
            <person name="Schleper C."/>
            <person name="Guy L."/>
            <person name="Ettema T.J."/>
        </authorList>
    </citation>
    <scope>NUCLEOTIDE SEQUENCE</scope>
</reference>
<evidence type="ECO:0000313" key="1">
    <source>
        <dbReference type="EMBL" id="KKO03105.1"/>
    </source>
</evidence>
<comment type="caution">
    <text evidence="1">The sequence shown here is derived from an EMBL/GenBank/DDBJ whole genome shotgun (WGS) entry which is preliminary data.</text>
</comment>
<evidence type="ECO:0008006" key="2">
    <source>
        <dbReference type="Google" id="ProtNLM"/>
    </source>
</evidence>
<dbReference type="PROSITE" id="PS51257">
    <property type="entry name" value="PROKAR_LIPOPROTEIN"/>
    <property type="match status" value="1"/>
</dbReference>
<name>A0A0F9VGD1_9ZZZZ</name>
<dbReference type="AlphaFoldDB" id="A0A0F9VGD1"/>
<proteinExistence type="predicted"/>
<accession>A0A0F9VGD1</accession>
<gene>
    <name evidence="1" type="ORF">LCGC14_0100260</name>
</gene>
<organism evidence="1">
    <name type="scientific">marine sediment metagenome</name>
    <dbReference type="NCBI Taxonomy" id="412755"/>
    <lineage>
        <taxon>unclassified sequences</taxon>
        <taxon>metagenomes</taxon>
        <taxon>ecological metagenomes</taxon>
    </lineage>
</organism>